<dbReference type="InterPro" id="IPR036188">
    <property type="entry name" value="FAD/NAD-bd_sf"/>
</dbReference>
<organism evidence="4">
    <name type="scientific">mine drainage metagenome</name>
    <dbReference type="NCBI Taxonomy" id="410659"/>
    <lineage>
        <taxon>unclassified sequences</taxon>
        <taxon>metagenomes</taxon>
        <taxon>ecological metagenomes</taxon>
    </lineage>
</organism>
<name>T0ZFD8_9ZZZZ</name>
<dbReference type="InterPro" id="IPR003953">
    <property type="entry name" value="FAD-dep_OxRdtase_2_FAD-bd"/>
</dbReference>
<comment type="caution">
    <text evidence="4">The sequence shown here is derived from an EMBL/GenBank/DDBJ whole genome shotgun (WGS) entry which is preliminary data.</text>
</comment>
<sequence length="181" mass="20271">MGMRWNENQPEDFVRYVRNDLMGLSREDLVYDMARHVDSTVHMFEEWGLPIFTDPQTGKYVREGRWQVMIHGESYKPIVAEAARKAASEIYERIVVTHLLPDAKDPKRVAGAVGVNVRDGSFYVFRAKAVIVAAAGASHIYRPRSAGEGAGRTWYPPWATGSAYALLIQMGRGDDPDGESP</sequence>
<dbReference type="GO" id="GO:0050660">
    <property type="term" value="F:flavin adenine dinucleotide binding"/>
    <property type="evidence" value="ECO:0007669"/>
    <property type="project" value="TreeGrafter"/>
</dbReference>
<reference evidence="4" key="2">
    <citation type="journal article" date="2014" name="ISME J.">
        <title>Microbial stratification in low pH oxic and suboxic macroscopic growths along an acid mine drainage.</title>
        <authorList>
            <person name="Mendez-Garcia C."/>
            <person name="Mesa V."/>
            <person name="Sprenger R.R."/>
            <person name="Richter M."/>
            <person name="Diez M.S."/>
            <person name="Solano J."/>
            <person name="Bargiela R."/>
            <person name="Golyshina O.V."/>
            <person name="Manteca A."/>
            <person name="Ramos J.L."/>
            <person name="Gallego J.R."/>
            <person name="Llorente I."/>
            <person name="Martins Dos Santos V.A."/>
            <person name="Jensen O.N."/>
            <person name="Pelaez A.I."/>
            <person name="Sanchez J."/>
            <person name="Ferrer M."/>
        </authorList>
    </citation>
    <scope>NUCLEOTIDE SEQUENCE</scope>
</reference>
<feature type="non-terminal residue" evidence="4">
    <location>
        <position position="181"/>
    </location>
</feature>
<evidence type="ECO:0000256" key="2">
    <source>
        <dbReference type="ARBA" id="ARBA00023002"/>
    </source>
</evidence>
<dbReference type="GO" id="GO:0009061">
    <property type="term" value="P:anaerobic respiration"/>
    <property type="evidence" value="ECO:0007669"/>
    <property type="project" value="TreeGrafter"/>
</dbReference>
<dbReference type="Pfam" id="PF00890">
    <property type="entry name" value="FAD_binding_2"/>
    <property type="match status" value="1"/>
</dbReference>
<gene>
    <name evidence="4" type="ORF">B1B_18871</name>
</gene>
<evidence type="ECO:0000313" key="4">
    <source>
        <dbReference type="EMBL" id="EQD28425.1"/>
    </source>
</evidence>
<feature type="domain" description="FAD-dependent oxidoreductase 2 FAD-binding" evidence="3">
    <location>
        <begin position="8"/>
        <end position="169"/>
    </location>
</feature>
<evidence type="ECO:0000256" key="1">
    <source>
        <dbReference type="ARBA" id="ARBA00022630"/>
    </source>
</evidence>
<dbReference type="PANTHER" id="PTHR11632">
    <property type="entry name" value="SUCCINATE DEHYDROGENASE 2 FLAVOPROTEIN SUBUNIT"/>
    <property type="match status" value="1"/>
</dbReference>
<dbReference type="GO" id="GO:0000104">
    <property type="term" value="F:succinate dehydrogenase activity"/>
    <property type="evidence" value="ECO:0007669"/>
    <property type="project" value="TreeGrafter"/>
</dbReference>
<dbReference type="Gene3D" id="3.50.50.60">
    <property type="entry name" value="FAD/NAD(P)-binding domain"/>
    <property type="match status" value="1"/>
</dbReference>
<protein>
    <submittedName>
        <fullName evidence="4">AprA</fullName>
    </submittedName>
</protein>
<dbReference type="InterPro" id="IPR030664">
    <property type="entry name" value="SdhA/FrdA/AprA"/>
</dbReference>
<dbReference type="GO" id="GO:0009055">
    <property type="term" value="F:electron transfer activity"/>
    <property type="evidence" value="ECO:0007669"/>
    <property type="project" value="TreeGrafter"/>
</dbReference>
<evidence type="ECO:0000259" key="3">
    <source>
        <dbReference type="Pfam" id="PF00890"/>
    </source>
</evidence>
<dbReference type="AlphaFoldDB" id="T0ZFD8"/>
<proteinExistence type="predicted"/>
<dbReference type="PANTHER" id="PTHR11632:SF51">
    <property type="entry name" value="SUCCINATE DEHYDROGENASE [UBIQUINONE] FLAVOPROTEIN SUBUNIT, MITOCHONDRIAL"/>
    <property type="match status" value="1"/>
</dbReference>
<accession>T0ZFD8</accession>
<keyword evidence="1" id="KW-0285">Flavoprotein</keyword>
<dbReference type="EMBL" id="AUZY01012664">
    <property type="protein sequence ID" value="EQD28425.1"/>
    <property type="molecule type" value="Genomic_DNA"/>
</dbReference>
<reference evidence="4" key="1">
    <citation type="submission" date="2013-08" db="EMBL/GenBank/DDBJ databases">
        <authorList>
            <person name="Mendez C."/>
            <person name="Richter M."/>
            <person name="Ferrer M."/>
            <person name="Sanchez J."/>
        </authorList>
    </citation>
    <scope>NUCLEOTIDE SEQUENCE</scope>
</reference>
<dbReference type="GO" id="GO:0005886">
    <property type="term" value="C:plasma membrane"/>
    <property type="evidence" value="ECO:0007669"/>
    <property type="project" value="TreeGrafter"/>
</dbReference>
<dbReference type="SUPFAM" id="SSF51905">
    <property type="entry name" value="FAD/NAD(P)-binding domain"/>
    <property type="match status" value="1"/>
</dbReference>
<keyword evidence="2" id="KW-0560">Oxidoreductase</keyword>